<dbReference type="EMBL" id="CP000679">
    <property type="protein sequence ID" value="ABP66715.1"/>
    <property type="molecule type" value="Genomic_DNA"/>
</dbReference>
<keyword evidence="9 13" id="KW-1133">Transmembrane helix</keyword>
<accession>A4XII0</accession>
<dbReference type="PANTHER" id="PTHR34220">
    <property type="entry name" value="SENSOR HISTIDINE KINASE YPDA"/>
    <property type="match status" value="1"/>
</dbReference>
<evidence type="ECO:0000256" key="9">
    <source>
        <dbReference type="ARBA" id="ARBA00022989"/>
    </source>
</evidence>
<evidence type="ECO:0000256" key="4">
    <source>
        <dbReference type="ARBA" id="ARBA00022679"/>
    </source>
</evidence>
<dbReference type="InterPro" id="IPR010559">
    <property type="entry name" value="Sig_transdc_His_kin_internal"/>
</dbReference>
<evidence type="ECO:0000256" key="8">
    <source>
        <dbReference type="ARBA" id="ARBA00022840"/>
    </source>
</evidence>
<keyword evidence="5 13" id="KW-0812">Transmembrane</keyword>
<feature type="coiled-coil region" evidence="12">
    <location>
        <begin position="344"/>
        <end position="390"/>
    </location>
</feature>
<dbReference type="InterPro" id="IPR036890">
    <property type="entry name" value="HATPase_C_sf"/>
</dbReference>
<dbReference type="STRING" id="351627.Csac_1103"/>
<dbReference type="InterPro" id="IPR050640">
    <property type="entry name" value="Bact_2-comp_sensor_kinase"/>
</dbReference>
<keyword evidence="3" id="KW-0597">Phosphoprotein</keyword>
<reference evidence="15 16" key="1">
    <citation type="journal article" date="2008" name="Appl. Environ. Microbiol.">
        <title>Hydrogenomics of the extremely thermophilic bacterium Caldicellulosiruptor saccharolyticus.</title>
        <authorList>
            <person name="van de Werken H.J."/>
            <person name="Verhaart M.R."/>
            <person name="VanFossen A.L."/>
            <person name="Willquist K."/>
            <person name="Lewis D.L."/>
            <person name="Nichols J.D."/>
            <person name="Goorissen H.P."/>
            <person name="Mongodin E.F."/>
            <person name="Nelson K.E."/>
            <person name="van Niel E.W."/>
            <person name="Stams A.J."/>
            <person name="Ward D.E."/>
            <person name="de Vos W.M."/>
            <person name="van der Oost J."/>
            <person name="Kelly R.M."/>
            <person name="Kengen S.W."/>
        </authorList>
    </citation>
    <scope>NUCLEOTIDE SEQUENCE [LARGE SCALE GENOMIC DNA]</scope>
    <source>
        <strain evidence="16">ATCC 43494 / DSM 8903 / Tp8T 6331</strain>
    </source>
</reference>
<evidence type="ECO:0000313" key="16">
    <source>
        <dbReference type="Proteomes" id="UP000000256"/>
    </source>
</evidence>
<evidence type="ECO:0000256" key="6">
    <source>
        <dbReference type="ARBA" id="ARBA00022741"/>
    </source>
</evidence>
<name>A4XII0_CALS8</name>
<dbReference type="AlphaFoldDB" id="A4XII0"/>
<dbReference type="SUPFAM" id="SSF55874">
    <property type="entry name" value="ATPase domain of HSP90 chaperone/DNA topoisomerase II/histidine kinase"/>
    <property type="match status" value="1"/>
</dbReference>
<dbReference type="Pfam" id="PF00672">
    <property type="entry name" value="HAMP"/>
    <property type="match status" value="1"/>
</dbReference>
<proteinExistence type="predicted"/>
<evidence type="ECO:0000256" key="5">
    <source>
        <dbReference type="ARBA" id="ARBA00022692"/>
    </source>
</evidence>
<dbReference type="Pfam" id="PF06580">
    <property type="entry name" value="His_kinase"/>
    <property type="match status" value="1"/>
</dbReference>
<evidence type="ECO:0000256" key="13">
    <source>
        <dbReference type="SAM" id="Phobius"/>
    </source>
</evidence>
<feature type="transmembrane region" description="Helical" evidence="13">
    <location>
        <begin position="297"/>
        <end position="316"/>
    </location>
</feature>
<dbReference type="SMART" id="SM00304">
    <property type="entry name" value="HAMP"/>
    <property type="match status" value="1"/>
</dbReference>
<dbReference type="GO" id="GO:0000155">
    <property type="term" value="F:phosphorelay sensor kinase activity"/>
    <property type="evidence" value="ECO:0007669"/>
    <property type="project" value="InterPro"/>
</dbReference>
<evidence type="ECO:0000256" key="3">
    <source>
        <dbReference type="ARBA" id="ARBA00022553"/>
    </source>
</evidence>
<dbReference type="InterPro" id="IPR003660">
    <property type="entry name" value="HAMP_dom"/>
</dbReference>
<evidence type="ECO:0000313" key="15">
    <source>
        <dbReference type="EMBL" id="ABP66715.1"/>
    </source>
</evidence>
<keyword evidence="6" id="KW-0547">Nucleotide-binding</keyword>
<evidence type="ECO:0000256" key="12">
    <source>
        <dbReference type="SAM" id="Coils"/>
    </source>
</evidence>
<evidence type="ECO:0000256" key="7">
    <source>
        <dbReference type="ARBA" id="ARBA00022777"/>
    </source>
</evidence>
<keyword evidence="7 15" id="KW-0418">Kinase</keyword>
<feature type="domain" description="HAMP" evidence="14">
    <location>
        <begin position="317"/>
        <end position="370"/>
    </location>
</feature>
<dbReference type="Gene3D" id="6.10.340.10">
    <property type="match status" value="1"/>
</dbReference>
<evidence type="ECO:0000256" key="11">
    <source>
        <dbReference type="ARBA" id="ARBA00023136"/>
    </source>
</evidence>
<dbReference type="PANTHER" id="PTHR34220:SF11">
    <property type="entry name" value="SENSOR PROTEIN KINASE HPTS"/>
    <property type="match status" value="1"/>
</dbReference>
<dbReference type="CDD" id="cd06225">
    <property type="entry name" value="HAMP"/>
    <property type="match status" value="1"/>
</dbReference>
<keyword evidence="4" id="KW-0808">Transferase</keyword>
<dbReference type="GO" id="GO:0005886">
    <property type="term" value="C:plasma membrane"/>
    <property type="evidence" value="ECO:0007669"/>
    <property type="project" value="UniProtKB-SubCell"/>
</dbReference>
<gene>
    <name evidence="15" type="ordered locus">Csac_1103</name>
</gene>
<feature type="transmembrane region" description="Helical" evidence="13">
    <location>
        <begin position="7"/>
        <end position="29"/>
    </location>
</feature>
<evidence type="ECO:0000256" key="10">
    <source>
        <dbReference type="ARBA" id="ARBA00023012"/>
    </source>
</evidence>
<dbReference type="RefSeq" id="WP_011916661.1">
    <property type="nucleotide sequence ID" value="NC_009437.1"/>
</dbReference>
<dbReference type="Proteomes" id="UP000000256">
    <property type="component" value="Chromosome"/>
</dbReference>
<dbReference type="eggNOG" id="COG2972">
    <property type="taxonomic scope" value="Bacteria"/>
</dbReference>
<dbReference type="KEGG" id="csc:Csac_1103"/>
<evidence type="ECO:0000256" key="1">
    <source>
        <dbReference type="ARBA" id="ARBA00004651"/>
    </source>
</evidence>
<evidence type="ECO:0000259" key="14">
    <source>
        <dbReference type="PROSITE" id="PS50885"/>
    </source>
</evidence>
<dbReference type="GO" id="GO:0005524">
    <property type="term" value="F:ATP binding"/>
    <property type="evidence" value="ECO:0007669"/>
    <property type="project" value="UniProtKB-KW"/>
</dbReference>
<keyword evidence="16" id="KW-1185">Reference proteome</keyword>
<keyword evidence="2" id="KW-1003">Cell membrane</keyword>
<keyword evidence="10" id="KW-0902">Two-component regulatory system</keyword>
<dbReference type="PROSITE" id="PS50885">
    <property type="entry name" value="HAMP"/>
    <property type="match status" value="1"/>
</dbReference>
<keyword evidence="12" id="KW-0175">Coiled coil</keyword>
<dbReference type="Gene3D" id="3.30.565.10">
    <property type="entry name" value="Histidine kinase-like ATPase, C-terminal domain"/>
    <property type="match status" value="1"/>
</dbReference>
<dbReference type="HOGENOM" id="CLU_020473_6_1_9"/>
<dbReference type="SUPFAM" id="SSF158472">
    <property type="entry name" value="HAMP domain-like"/>
    <property type="match status" value="1"/>
</dbReference>
<evidence type="ECO:0000256" key="2">
    <source>
        <dbReference type="ARBA" id="ARBA00022475"/>
    </source>
</evidence>
<sequence length="604" mass="70863">MSFSKKLFLAYSLLIIFLAFIVGIAFYTYNLRVMEEDVVAKLNAVSDKVAQEVSSLLNQMDFIIDFLISNNDFVESTITLNALNRKNNSNLVYVNEAKKTIEGILYNYLIIRRFYRVSYFNKKGDFITSNFKSPFPQEDRVNQLINKTKWFTLSEKVQGNIIIPQYYDPWRDDKNVKVFSKVRFLGGYENGLGYIEVQMLYSNIENIFNDESLKNVKILMTADKNVFYARNISETEMKDYYKLLSKFTNVEIDFSSLDKNDNELIAIRYLPKQKIAIFLIFDRTLIERPLKISRNSVLLFGLLIIFISLFFIYFMTNQFTKPIRELKSKVDKININNLSQRIVLENTNDEIKALNKAFQNLLDRLNEAINKEMKYKLLQMKANLEALQAQVNPHFIYNILNIISHRGLLNKDKEICEICSSLASMLRYSTSASSRIATLKDEVEHVRNYLNLMKKRYEDKLEYFMEFQEEVLNQRVPKLILQPIVENSFAHGFENKTDKMKVWIKGYEKDNWWYVEVKDNGQGFDDEALINIKREIENIKRSFNYNEEIEGFEIGKIGLLNTYARMMIFYKNKFVFDIGNSNENGGAVVLLGGEIEVNREEGER</sequence>
<keyword evidence="8" id="KW-0067">ATP-binding</keyword>
<comment type="subcellular location">
    <subcellularLocation>
        <location evidence="1">Cell membrane</location>
        <topology evidence="1">Multi-pass membrane protein</topology>
    </subcellularLocation>
</comment>
<keyword evidence="11 13" id="KW-0472">Membrane</keyword>
<organism evidence="15 16">
    <name type="scientific">Caldicellulosiruptor saccharolyticus (strain ATCC 43494 / DSM 8903 / Tp8T 6331)</name>
    <dbReference type="NCBI Taxonomy" id="351627"/>
    <lineage>
        <taxon>Bacteria</taxon>
        <taxon>Bacillati</taxon>
        <taxon>Bacillota</taxon>
        <taxon>Bacillota incertae sedis</taxon>
        <taxon>Caldicellulosiruptorales</taxon>
        <taxon>Caldicellulosiruptoraceae</taxon>
        <taxon>Caldicellulosiruptor</taxon>
    </lineage>
</organism>
<protein>
    <submittedName>
        <fullName evidence="15">Histidine kinase internal region</fullName>
    </submittedName>
</protein>